<sequence>MSPSQTRTGIQVIRPGLAEIRSGLPYPRLRADYLIAETKAFALNPTDNHHIDSLAGMGPIIGCDWSGIVREVGDNVTRFKPGDVVFGGSHGGNSVEPEDGAFSDIITGKEHATMHKPEFLSFEEAASLGVGLATVGQVLYPVMKLPLPSPDIPANSGPTLLVYGGSSATGTIAIQAAKLSGCRVFATCSAANSELVQSRGAEKWFEYHQSDFIEQIEAVGLAITHIVDCIGTEESGFHCSKILASTGGHYHSIKVPVPESFKRARPEESAVATTALGYTMFGERFEFPGVAEFPADPAMEAFAKKWVLIAERLVQTRRIQPHPVEIRDGGLVKLLDSLQEIRTQPPRGRKIVYSQA</sequence>
<dbReference type="GO" id="GO:0016651">
    <property type="term" value="F:oxidoreductase activity, acting on NAD(P)H"/>
    <property type="evidence" value="ECO:0007669"/>
    <property type="project" value="InterPro"/>
</dbReference>
<dbReference type="SUPFAM" id="SSF51735">
    <property type="entry name" value="NAD(P)-binding Rossmann-fold domains"/>
    <property type="match status" value="1"/>
</dbReference>
<gene>
    <name evidence="4" type="ORF">N7496_002160</name>
</gene>
<keyword evidence="2" id="KW-0560">Oxidoreductase</keyword>
<comment type="caution">
    <text evidence="4">The sequence shown here is derived from an EMBL/GenBank/DDBJ whole genome shotgun (WGS) entry which is preliminary data.</text>
</comment>
<dbReference type="CDD" id="cd08249">
    <property type="entry name" value="enoyl_reductase_like"/>
    <property type="match status" value="1"/>
</dbReference>
<dbReference type="InterPro" id="IPR013149">
    <property type="entry name" value="ADH-like_C"/>
</dbReference>
<evidence type="ECO:0000313" key="5">
    <source>
        <dbReference type="Proteomes" id="UP001147782"/>
    </source>
</evidence>
<name>A0A9W9SJR2_9EURO</name>
<proteinExistence type="inferred from homology"/>
<dbReference type="GeneID" id="81434268"/>
<feature type="domain" description="Enoyl reductase (ER)" evidence="3">
    <location>
        <begin position="16"/>
        <end position="308"/>
    </location>
</feature>
<dbReference type="OrthoDB" id="48317at2759"/>
<dbReference type="AlphaFoldDB" id="A0A9W9SJR2"/>
<keyword evidence="5" id="KW-1185">Reference proteome</keyword>
<dbReference type="InterPro" id="IPR011032">
    <property type="entry name" value="GroES-like_sf"/>
</dbReference>
<dbReference type="Gene3D" id="3.90.180.10">
    <property type="entry name" value="Medium-chain alcohol dehydrogenases, catalytic domain"/>
    <property type="match status" value="1"/>
</dbReference>
<dbReference type="Gene3D" id="3.40.50.720">
    <property type="entry name" value="NAD(P)-binding Rossmann-like Domain"/>
    <property type="match status" value="1"/>
</dbReference>
<dbReference type="InterPro" id="IPR036291">
    <property type="entry name" value="NAD(P)-bd_dom_sf"/>
</dbReference>
<evidence type="ECO:0000256" key="2">
    <source>
        <dbReference type="ARBA" id="ARBA00023002"/>
    </source>
</evidence>
<organism evidence="4 5">
    <name type="scientific">Penicillium cataractarum</name>
    <dbReference type="NCBI Taxonomy" id="2100454"/>
    <lineage>
        <taxon>Eukaryota</taxon>
        <taxon>Fungi</taxon>
        <taxon>Dikarya</taxon>
        <taxon>Ascomycota</taxon>
        <taxon>Pezizomycotina</taxon>
        <taxon>Eurotiomycetes</taxon>
        <taxon>Eurotiomycetidae</taxon>
        <taxon>Eurotiales</taxon>
        <taxon>Aspergillaceae</taxon>
        <taxon>Penicillium</taxon>
    </lineage>
</organism>
<dbReference type="Proteomes" id="UP001147782">
    <property type="component" value="Unassembled WGS sequence"/>
</dbReference>
<accession>A0A9W9SJR2</accession>
<protein>
    <recommendedName>
        <fullName evidence="3">Enoyl reductase (ER) domain-containing protein</fullName>
    </recommendedName>
</protein>
<dbReference type="PANTHER" id="PTHR45348:SF2">
    <property type="entry name" value="ZINC-TYPE ALCOHOL DEHYDROGENASE-LIKE PROTEIN C2E1P3.01"/>
    <property type="match status" value="1"/>
</dbReference>
<reference evidence="4" key="1">
    <citation type="submission" date="2022-11" db="EMBL/GenBank/DDBJ databases">
        <authorList>
            <person name="Petersen C."/>
        </authorList>
    </citation>
    <scope>NUCLEOTIDE SEQUENCE</scope>
    <source>
        <strain evidence="4">IBT 29864</strain>
    </source>
</reference>
<dbReference type="SUPFAM" id="SSF50129">
    <property type="entry name" value="GroES-like"/>
    <property type="match status" value="1"/>
</dbReference>
<evidence type="ECO:0000256" key="1">
    <source>
        <dbReference type="ARBA" id="ARBA00008072"/>
    </source>
</evidence>
<dbReference type="PANTHER" id="PTHR45348">
    <property type="entry name" value="HYPOTHETICAL OXIDOREDUCTASE (EUROFUNG)"/>
    <property type="match status" value="1"/>
</dbReference>
<comment type="similarity">
    <text evidence="1">Belongs to the zinc-containing alcohol dehydrogenase family.</text>
</comment>
<reference evidence="4" key="2">
    <citation type="journal article" date="2023" name="IMA Fungus">
        <title>Comparative genomic study of the Penicillium genus elucidates a diverse pangenome and 15 lateral gene transfer events.</title>
        <authorList>
            <person name="Petersen C."/>
            <person name="Sorensen T."/>
            <person name="Nielsen M.R."/>
            <person name="Sondergaard T.E."/>
            <person name="Sorensen J.L."/>
            <person name="Fitzpatrick D.A."/>
            <person name="Frisvad J.C."/>
            <person name="Nielsen K.L."/>
        </authorList>
    </citation>
    <scope>NUCLEOTIDE SEQUENCE</scope>
    <source>
        <strain evidence="4">IBT 29864</strain>
    </source>
</reference>
<dbReference type="EMBL" id="JAPZBS010000002">
    <property type="protein sequence ID" value="KAJ5379732.1"/>
    <property type="molecule type" value="Genomic_DNA"/>
</dbReference>
<dbReference type="Pfam" id="PF00107">
    <property type="entry name" value="ADH_zinc_N"/>
    <property type="match status" value="1"/>
</dbReference>
<dbReference type="InterPro" id="IPR047122">
    <property type="entry name" value="Trans-enoyl_RdTase-like"/>
</dbReference>
<dbReference type="Pfam" id="PF08240">
    <property type="entry name" value="ADH_N"/>
    <property type="match status" value="1"/>
</dbReference>
<dbReference type="RefSeq" id="XP_056557303.1">
    <property type="nucleotide sequence ID" value="XM_056695091.1"/>
</dbReference>
<dbReference type="InterPro" id="IPR013154">
    <property type="entry name" value="ADH-like_N"/>
</dbReference>
<evidence type="ECO:0000313" key="4">
    <source>
        <dbReference type="EMBL" id="KAJ5379732.1"/>
    </source>
</evidence>
<dbReference type="SMART" id="SM00829">
    <property type="entry name" value="PKS_ER"/>
    <property type="match status" value="1"/>
</dbReference>
<evidence type="ECO:0000259" key="3">
    <source>
        <dbReference type="SMART" id="SM00829"/>
    </source>
</evidence>
<dbReference type="InterPro" id="IPR020843">
    <property type="entry name" value="ER"/>
</dbReference>